<evidence type="ECO:0000313" key="3">
    <source>
        <dbReference type="Proteomes" id="UP001244640"/>
    </source>
</evidence>
<feature type="domain" description="HTH araC/xylS-type" evidence="1">
    <location>
        <begin position="157"/>
        <end position="253"/>
    </location>
</feature>
<dbReference type="SMART" id="SM00342">
    <property type="entry name" value="HTH_ARAC"/>
    <property type="match status" value="1"/>
</dbReference>
<dbReference type="EMBL" id="JAUTBA010000001">
    <property type="protein sequence ID" value="MDQ1150236.1"/>
    <property type="molecule type" value="Genomic_DNA"/>
</dbReference>
<dbReference type="InterPro" id="IPR046532">
    <property type="entry name" value="DUF6597"/>
</dbReference>
<dbReference type="InterPro" id="IPR018060">
    <property type="entry name" value="HTH_AraC"/>
</dbReference>
<accession>A0ABU0U7K2</accession>
<keyword evidence="3" id="KW-1185">Reference proteome</keyword>
<comment type="caution">
    <text evidence="2">The sequence shown here is derived from an EMBL/GenBank/DDBJ whole genome shotgun (WGS) entry which is preliminary data.</text>
</comment>
<proteinExistence type="predicted"/>
<sequence>MTFATCCFVWIISMNLSKNALEYATLAPSPRLTAMVESIWMLKNHSDKIDEGIIIPDGKIDLFLLMEENNSFQIFISGVCDKPILKPPYPNSTMFAISFYPLAAEYIFKQPFDKLRNQTLVLPNDYLGFSKNDLSDFGNFYTKACKIFEKQFENEIDVRKKKLFEHIYRSKGETTVEELSNKVIWSSRQMNRYFHHWFGIPLKSYINIIRFSNSLKQLKLGIFYPELNYVDQSHFIRQVKKFSGVKPTILNKNENDRFIQLSVLADR</sequence>
<evidence type="ECO:0000313" key="2">
    <source>
        <dbReference type="EMBL" id="MDQ1150236.1"/>
    </source>
</evidence>
<dbReference type="Proteomes" id="UP001244640">
    <property type="component" value="Unassembled WGS sequence"/>
</dbReference>
<name>A0ABU0U7K2_9SPHI</name>
<evidence type="ECO:0000259" key="1">
    <source>
        <dbReference type="PROSITE" id="PS01124"/>
    </source>
</evidence>
<dbReference type="PROSITE" id="PS01124">
    <property type="entry name" value="HTH_ARAC_FAMILY_2"/>
    <property type="match status" value="1"/>
</dbReference>
<gene>
    <name evidence="2" type="ORF">QE382_002220</name>
</gene>
<organism evidence="2 3">
    <name type="scientific">Sphingobacterium zeae</name>
    <dbReference type="NCBI Taxonomy" id="1776859"/>
    <lineage>
        <taxon>Bacteria</taxon>
        <taxon>Pseudomonadati</taxon>
        <taxon>Bacteroidota</taxon>
        <taxon>Sphingobacteriia</taxon>
        <taxon>Sphingobacteriales</taxon>
        <taxon>Sphingobacteriaceae</taxon>
        <taxon>Sphingobacterium</taxon>
    </lineage>
</organism>
<reference evidence="2 3" key="1">
    <citation type="submission" date="2023-07" db="EMBL/GenBank/DDBJ databases">
        <title>Functional and genomic diversity of the sorghum phyllosphere microbiome.</title>
        <authorList>
            <person name="Shade A."/>
        </authorList>
    </citation>
    <scope>NUCLEOTIDE SEQUENCE [LARGE SCALE GENOMIC DNA]</scope>
    <source>
        <strain evidence="2 3">SORGH_AS_0892</strain>
    </source>
</reference>
<dbReference type="Gene3D" id="1.10.10.60">
    <property type="entry name" value="Homeodomain-like"/>
    <property type="match status" value="1"/>
</dbReference>
<protein>
    <submittedName>
        <fullName evidence="2">AraC-like DNA-binding protein</fullName>
    </submittedName>
</protein>
<dbReference type="Pfam" id="PF20240">
    <property type="entry name" value="DUF6597"/>
    <property type="match status" value="1"/>
</dbReference>